<evidence type="ECO:0000256" key="9">
    <source>
        <dbReference type="ARBA" id="ARBA00022840"/>
    </source>
</evidence>
<feature type="compositionally biased region" description="Pro residues" evidence="13">
    <location>
        <begin position="455"/>
        <end position="466"/>
    </location>
</feature>
<evidence type="ECO:0000256" key="11">
    <source>
        <dbReference type="ARBA" id="ARBA00049244"/>
    </source>
</evidence>
<gene>
    <name evidence="15" type="primary">dnaX</name>
    <name evidence="15" type="ORF">IAB36_04170</name>
</gene>
<feature type="coiled-coil region" evidence="12">
    <location>
        <begin position="564"/>
        <end position="591"/>
    </location>
</feature>
<keyword evidence="4 15" id="KW-0548">Nucleotidyltransferase</keyword>
<evidence type="ECO:0000256" key="5">
    <source>
        <dbReference type="ARBA" id="ARBA00022705"/>
    </source>
</evidence>
<comment type="caution">
    <text evidence="15">The sequence shown here is derived from an EMBL/GenBank/DDBJ whole genome shotgun (WGS) entry which is preliminary data.</text>
</comment>
<dbReference type="InterPro" id="IPR045085">
    <property type="entry name" value="HLD_clamp_pol_III_gamma_tau"/>
</dbReference>
<dbReference type="InterPro" id="IPR012763">
    <property type="entry name" value="DNA_pol_III_sug/sutau_N"/>
</dbReference>
<dbReference type="GO" id="GO:0005524">
    <property type="term" value="F:ATP binding"/>
    <property type="evidence" value="ECO:0007669"/>
    <property type="project" value="UniProtKB-KW"/>
</dbReference>
<evidence type="ECO:0000256" key="6">
    <source>
        <dbReference type="ARBA" id="ARBA00022723"/>
    </source>
</evidence>
<dbReference type="EMBL" id="DVGY01000091">
    <property type="protein sequence ID" value="HIR41008.1"/>
    <property type="molecule type" value="Genomic_DNA"/>
</dbReference>
<keyword evidence="6" id="KW-0479">Metal-binding</keyword>
<dbReference type="Pfam" id="PF12169">
    <property type="entry name" value="DNA_pol3_gamma3"/>
    <property type="match status" value="1"/>
</dbReference>
<dbReference type="PANTHER" id="PTHR11669:SF0">
    <property type="entry name" value="PROTEIN STICHEL-LIKE 2"/>
    <property type="match status" value="1"/>
</dbReference>
<dbReference type="Gene3D" id="1.20.272.10">
    <property type="match status" value="1"/>
</dbReference>
<dbReference type="EC" id="2.7.7.7" evidence="2"/>
<dbReference type="Gene3D" id="3.40.50.300">
    <property type="entry name" value="P-loop containing nucleotide triphosphate hydrolases"/>
    <property type="match status" value="1"/>
</dbReference>
<dbReference type="InterPro" id="IPR001270">
    <property type="entry name" value="ClpA/B"/>
</dbReference>
<dbReference type="CDD" id="cd00009">
    <property type="entry name" value="AAA"/>
    <property type="match status" value="1"/>
</dbReference>
<evidence type="ECO:0000313" key="15">
    <source>
        <dbReference type="EMBL" id="HIR41008.1"/>
    </source>
</evidence>
<evidence type="ECO:0000256" key="4">
    <source>
        <dbReference type="ARBA" id="ARBA00022695"/>
    </source>
</evidence>
<comment type="catalytic activity">
    <reaction evidence="11">
        <text>DNA(n) + a 2'-deoxyribonucleoside 5'-triphosphate = DNA(n+1) + diphosphate</text>
        <dbReference type="Rhea" id="RHEA:22508"/>
        <dbReference type="Rhea" id="RHEA-COMP:17339"/>
        <dbReference type="Rhea" id="RHEA-COMP:17340"/>
        <dbReference type="ChEBI" id="CHEBI:33019"/>
        <dbReference type="ChEBI" id="CHEBI:61560"/>
        <dbReference type="ChEBI" id="CHEBI:173112"/>
        <dbReference type="EC" id="2.7.7.7"/>
    </reaction>
</comment>
<keyword evidence="8" id="KW-0862">Zinc</keyword>
<keyword evidence="5" id="KW-0235">DNA replication</keyword>
<dbReference type="Pfam" id="PF13177">
    <property type="entry name" value="DNA_pol3_delta2"/>
    <property type="match status" value="1"/>
</dbReference>
<keyword evidence="3 15" id="KW-0808">Transferase</keyword>
<name>A0A9D1AIL1_9FIRM</name>
<dbReference type="GO" id="GO:0003887">
    <property type="term" value="F:DNA-directed DNA polymerase activity"/>
    <property type="evidence" value="ECO:0007669"/>
    <property type="project" value="UniProtKB-KW"/>
</dbReference>
<dbReference type="Proteomes" id="UP000886749">
    <property type="component" value="Unassembled WGS sequence"/>
</dbReference>
<evidence type="ECO:0000256" key="12">
    <source>
        <dbReference type="SAM" id="Coils"/>
    </source>
</evidence>
<dbReference type="InterPro" id="IPR022754">
    <property type="entry name" value="DNA_pol_III_gamma-3"/>
</dbReference>
<dbReference type="NCBIfam" id="TIGR02397">
    <property type="entry name" value="dnaX_nterm"/>
    <property type="match status" value="1"/>
</dbReference>
<dbReference type="FunFam" id="3.40.50.300:FF:000014">
    <property type="entry name" value="DNA polymerase III subunit gamma/tau"/>
    <property type="match status" value="1"/>
</dbReference>
<comment type="similarity">
    <text evidence="1">Belongs to the DnaX/STICHEL family.</text>
</comment>
<dbReference type="GO" id="GO:0009360">
    <property type="term" value="C:DNA polymerase III complex"/>
    <property type="evidence" value="ECO:0007669"/>
    <property type="project" value="InterPro"/>
</dbReference>
<proteinExistence type="inferred from homology"/>
<keyword evidence="10" id="KW-0239">DNA-directed DNA polymerase</keyword>
<dbReference type="InterPro" id="IPR008921">
    <property type="entry name" value="DNA_pol3_clamp-load_cplx_C"/>
</dbReference>
<dbReference type="SUPFAM" id="SSF48019">
    <property type="entry name" value="post-AAA+ oligomerization domain-like"/>
    <property type="match status" value="1"/>
</dbReference>
<dbReference type="Gene3D" id="1.10.8.60">
    <property type="match status" value="1"/>
</dbReference>
<evidence type="ECO:0000256" key="8">
    <source>
        <dbReference type="ARBA" id="ARBA00022833"/>
    </source>
</evidence>
<reference evidence="15" key="2">
    <citation type="journal article" date="2021" name="PeerJ">
        <title>Extensive microbial diversity within the chicken gut microbiome revealed by metagenomics and culture.</title>
        <authorList>
            <person name="Gilroy R."/>
            <person name="Ravi A."/>
            <person name="Getino M."/>
            <person name="Pursley I."/>
            <person name="Horton D.L."/>
            <person name="Alikhan N.F."/>
            <person name="Baker D."/>
            <person name="Gharbi K."/>
            <person name="Hall N."/>
            <person name="Watson M."/>
            <person name="Adriaenssens E.M."/>
            <person name="Foster-Nyarko E."/>
            <person name="Jarju S."/>
            <person name="Secka A."/>
            <person name="Antonio M."/>
            <person name="Oren A."/>
            <person name="Chaudhuri R.R."/>
            <person name="La Ragione R."/>
            <person name="Hildebrand F."/>
            <person name="Pallen M.J."/>
        </authorList>
    </citation>
    <scope>NUCLEOTIDE SEQUENCE</scope>
    <source>
        <strain evidence="15">CHK184-25365</strain>
    </source>
</reference>
<dbReference type="GO" id="GO:0003677">
    <property type="term" value="F:DNA binding"/>
    <property type="evidence" value="ECO:0007669"/>
    <property type="project" value="InterPro"/>
</dbReference>
<keyword evidence="9" id="KW-0067">ATP-binding</keyword>
<keyword evidence="7" id="KW-0547">Nucleotide-binding</keyword>
<dbReference type="InterPro" id="IPR050238">
    <property type="entry name" value="DNA_Rep/Repair_Clamp_Loader"/>
</dbReference>
<evidence type="ECO:0000256" key="1">
    <source>
        <dbReference type="ARBA" id="ARBA00006360"/>
    </source>
</evidence>
<feature type="region of interest" description="Disordered" evidence="13">
    <location>
        <begin position="391"/>
        <end position="488"/>
    </location>
</feature>
<dbReference type="CDD" id="cd18137">
    <property type="entry name" value="HLD_clamp_pol_III_gamma_tau"/>
    <property type="match status" value="1"/>
</dbReference>
<dbReference type="InterPro" id="IPR027417">
    <property type="entry name" value="P-loop_NTPase"/>
</dbReference>
<dbReference type="GO" id="GO:0046872">
    <property type="term" value="F:metal ion binding"/>
    <property type="evidence" value="ECO:0007669"/>
    <property type="project" value="UniProtKB-KW"/>
</dbReference>
<evidence type="ECO:0000259" key="14">
    <source>
        <dbReference type="SMART" id="SM00382"/>
    </source>
</evidence>
<organism evidence="15 16">
    <name type="scientific">Candidatus Egerieicola pullicola</name>
    <dbReference type="NCBI Taxonomy" id="2840775"/>
    <lineage>
        <taxon>Bacteria</taxon>
        <taxon>Bacillati</taxon>
        <taxon>Bacillota</taxon>
        <taxon>Clostridia</taxon>
        <taxon>Eubacteriales</taxon>
        <taxon>Oscillospiraceae</taxon>
        <taxon>Oscillospiraceae incertae sedis</taxon>
        <taxon>Candidatus Egerieicola</taxon>
    </lineage>
</organism>
<evidence type="ECO:0000313" key="16">
    <source>
        <dbReference type="Proteomes" id="UP000886749"/>
    </source>
</evidence>
<dbReference type="AlphaFoldDB" id="A0A9D1AIL1"/>
<feature type="domain" description="AAA+ ATPase" evidence="14">
    <location>
        <begin position="36"/>
        <end position="178"/>
    </location>
</feature>
<dbReference type="PANTHER" id="PTHR11669">
    <property type="entry name" value="REPLICATION FACTOR C / DNA POLYMERASE III GAMMA-TAU SUBUNIT"/>
    <property type="match status" value="1"/>
</dbReference>
<evidence type="ECO:0000256" key="10">
    <source>
        <dbReference type="ARBA" id="ARBA00022932"/>
    </source>
</evidence>
<reference evidence="15" key="1">
    <citation type="submission" date="2020-10" db="EMBL/GenBank/DDBJ databases">
        <authorList>
            <person name="Gilroy R."/>
        </authorList>
    </citation>
    <scope>NUCLEOTIDE SEQUENCE</scope>
    <source>
        <strain evidence="15">CHK184-25365</strain>
    </source>
</reference>
<dbReference type="InterPro" id="IPR003593">
    <property type="entry name" value="AAA+_ATPase"/>
</dbReference>
<evidence type="ECO:0000256" key="7">
    <source>
        <dbReference type="ARBA" id="ARBA00022741"/>
    </source>
</evidence>
<dbReference type="NCBIfam" id="NF004046">
    <property type="entry name" value="PRK05563.1"/>
    <property type="match status" value="1"/>
</dbReference>
<evidence type="ECO:0000256" key="2">
    <source>
        <dbReference type="ARBA" id="ARBA00012417"/>
    </source>
</evidence>
<accession>A0A9D1AIL1</accession>
<dbReference type="GO" id="GO:0006261">
    <property type="term" value="P:DNA-templated DNA replication"/>
    <property type="evidence" value="ECO:0007669"/>
    <property type="project" value="TreeGrafter"/>
</dbReference>
<evidence type="ECO:0000256" key="3">
    <source>
        <dbReference type="ARBA" id="ARBA00022679"/>
    </source>
</evidence>
<evidence type="ECO:0000256" key="13">
    <source>
        <dbReference type="SAM" id="MobiDB-lite"/>
    </source>
</evidence>
<dbReference type="Pfam" id="PF22608">
    <property type="entry name" value="DNAX_ATPase_lid"/>
    <property type="match status" value="1"/>
</dbReference>
<dbReference type="PRINTS" id="PR00300">
    <property type="entry name" value="CLPPROTEASEA"/>
</dbReference>
<protein>
    <recommendedName>
        <fullName evidence="2">DNA-directed DNA polymerase</fullName>
        <ecNumber evidence="2">2.7.7.7</ecNumber>
    </recommendedName>
</protein>
<dbReference type="SUPFAM" id="SSF52540">
    <property type="entry name" value="P-loop containing nucleoside triphosphate hydrolases"/>
    <property type="match status" value="1"/>
</dbReference>
<dbReference type="FunFam" id="1.10.8.60:FF:000013">
    <property type="entry name" value="DNA polymerase III subunit gamma/tau"/>
    <property type="match status" value="1"/>
</dbReference>
<dbReference type="SMART" id="SM00382">
    <property type="entry name" value="AAA"/>
    <property type="match status" value="1"/>
</dbReference>
<sequence>MYLALYRKYRPARFADVAGQTAITETLRRQVAEGKTAHSYLFTGSRGTGKTTCAKILAKAVNCPNAKDGEPCLECDICKGIDNGTLLDVVEMDAASNNGVDQVRLLKEEAVYTPAQSRYRVYIIDEVHMMSVAAFNALLKIMEEPPAHVKFILATTEVHKVPATILSRCQRFDFKRIKPEDIAGRLSYIAEQEQAVLDQDAAFLLAKLADGGMRDAVSMLDQCLTVDNHVTTQLVTEITGITGSNYLFSITQQILAGDKGGLLRQVDQLYRSSKDLTRFLMELVQHLRSLMLLKADPGCGELLVCSAQELEQYRTQAEGTSLPFLLRGITVLQQALDSMATSPDKKLWVEMALLKLSDAGLEDSSQALLQRLSALEQRVTELTKHGIPLAATSAAESTPPPPSPTPTESVEVKQPEETPMASPSREKVPSEETPAPPEEIPWETKQPPEDHTLPQAPPEYAPPPEPSGEIPPVAEEPVSPKPESTAAGEPKLLDCWGQVLEEISKINPPLFGVLSGSIAHDIGQGRLVVDSPYEMFSAMIKKDNYLSSLQKALTEVTGHHYRILAKKKKKAAVQENRLEQLEQRAKQLQIPIVHPDDPSEQ</sequence>
<keyword evidence="12" id="KW-0175">Coiled coil</keyword>